<feature type="domain" description="Membrane transport protein MMPL" evidence="7">
    <location>
        <begin position="156"/>
        <end position="349"/>
    </location>
</feature>
<protein>
    <recommendedName>
        <fullName evidence="7">Membrane transport protein MMPL domain-containing protein</fullName>
    </recommendedName>
</protein>
<feature type="transmembrane region" description="Helical" evidence="6">
    <location>
        <begin position="12"/>
        <end position="31"/>
    </location>
</feature>
<dbReference type="PANTHER" id="PTHR33406">
    <property type="entry name" value="MEMBRANE PROTEIN MJ1562-RELATED"/>
    <property type="match status" value="1"/>
</dbReference>
<evidence type="ECO:0000256" key="5">
    <source>
        <dbReference type="ARBA" id="ARBA00023136"/>
    </source>
</evidence>
<dbReference type="GO" id="GO:0005886">
    <property type="term" value="C:plasma membrane"/>
    <property type="evidence" value="ECO:0007669"/>
    <property type="project" value="UniProtKB-SubCell"/>
</dbReference>
<feature type="transmembrane region" description="Helical" evidence="6">
    <location>
        <begin position="226"/>
        <end position="247"/>
    </location>
</feature>
<keyword evidence="3 6" id="KW-0812">Transmembrane</keyword>
<feature type="transmembrane region" description="Helical" evidence="6">
    <location>
        <begin position="716"/>
        <end position="742"/>
    </location>
</feature>
<dbReference type="RefSeq" id="WP_105337250.1">
    <property type="nucleotide sequence ID" value="NZ_PUHZ01000020.1"/>
</dbReference>
<dbReference type="SUPFAM" id="SSF82866">
    <property type="entry name" value="Multidrug efflux transporter AcrB transmembrane domain"/>
    <property type="match status" value="2"/>
</dbReference>
<feature type="transmembrane region" description="Helical" evidence="6">
    <location>
        <begin position="590"/>
        <end position="609"/>
    </location>
</feature>
<evidence type="ECO:0000313" key="8">
    <source>
        <dbReference type="EMBL" id="PQO44281.1"/>
    </source>
</evidence>
<keyword evidence="2" id="KW-1003">Cell membrane</keyword>
<reference evidence="8 9" key="1">
    <citation type="submission" date="2018-02" db="EMBL/GenBank/DDBJ databases">
        <title>Comparative genomes isolates from brazilian mangrove.</title>
        <authorList>
            <person name="Araujo J.E."/>
            <person name="Taketani R.G."/>
            <person name="Silva M.C.P."/>
            <person name="Loureco M.V."/>
            <person name="Andreote F.D."/>
        </authorList>
    </citation>
    <scope>NUCLEOTIDE SEQUENCE [LARGE SCALE GENOMIC DNA]</scope>
    <source>
        <strain evidence="8 9">Nap-Phe MGV</strain>
    </source>
</reference>
<feature type="domain" description="Membrane transport protein MMPL" evidence="7">
    <location>
        <begin position="549"/>
        <end position="746"/>
    </location>
</feature>
<feature type="transmembrane region" description="Helical" evidence="6">
    <location>
        <begin position="382"/>
        <end position="402"/>
    </location>
</feature>
<feature type="transmembrane region" description="Helical" evidence="6">
    <location>
        <begin position="328"/>
        <end position="350"/>
    </location>
</feature>
<dbReference type="InterPro" id="IPR050545">
    <property type="entry name" value="Mycobact_MmpL"/>
</dbReference>
<evidence type="ECO:0000313" key="9">
    <source>
        <dbReference type="Proteomes" id="UP000237819"/>
    </source>
</evidence>
<comment type="caution">
    <text evidence="8">The sequence shown here is derived from an EMBL/GenBank/DDBJ whole genome shotgun (WGS) entry which is preliminary data.</text>
</comment>
<evidence type="ECO:0000256" key="2">
    <source>
        <dbReference type="ARBA" id="ARBA00022475"/>
    </source>
</evidence>
<proteinExistence type="predicted"/>
<evidence type="ECO:0000256" key="4">
    <source>
        <dbReference type="ARBA" id="ARBA00022989"/>
    </source>
</evidence>
<gene>
    <name evidence="8" type="ORF">C5Y93_20175</name>
</gene>
<evidence type="ECO:0000259" key="7">
    <source>
        <dbReference type="Pfam" id="PF03176"/>
    </source>
</evidence>
<dbReference type="Gene3D" id="1.20.1640.10">
    <property type="entry name" value="Multidrug efflux transporter AcrB transmembrane domain"/>
    <property type="match status" value="2"/>
</dbReference>
<dbReference type="OrthoDB" id="2112773at2"/>
<accession>A0A2S8GIY2</accession>
<feature type="transmembrane region" description="Helical" evidence="6">
    <location>
        <begin position="297"/>
        <end position="316"/>
    </location>
</feature>
<evidence type="ECO:0000256" key="6">
    <source>
        <dbReference type="SAM" id="Phobius"/>
    </source>
</evidence>
<dbReference type="EMBL" id="PUHZ01000020">
    <property type="protein sequence ID" value="PQO44281.1"/>
    <property type="molecule type" value="Genomic_DNA"/>
</dbReference>
<dbReference type="Pfam" id="PF03176">
    <property type="entry name" value="MMPL"/>
    <property type="match status" value="2"/>
</dbReference>
<dbReference type="InterPro" id="IPR004869">
    <property type="entry name" value="MMPL_dom"/>
</dbReference>
<dbReference type="AlphaFoldDB" id="A0A2S8GIY2"/>
<keyword evidence="4 6" id="KW-1133">Transmembrane helix</keyword>
<feature type="transmembrane region" description="Helical" evidence="6">
    <location>
        <begin position="254"/>
        <end position="277"/>
    </location>
</feature>
<comment type="subcellular location">
    <subcellularLocation>
        <location evidence="1">Cell membrane</location>
        <topology evidence="1">Multi-pass membrane protein</topology>
    </subcellularLocation>
</comment>
<dbReference type="PANTHER" id="PTHR33406:SF12">
    <property type="entry name" value="BLR2997 PROTEIN"/>
    <property type="match status" value="1"/>
</dbReference>
<name>A0A2S8GIY2_9BACT</name>
<sequence>MSSSSRSWQDRYGWLIIAFFLAVTPVLMYGAKGAWDGIRNRIEDWLPETFDETQRLLWFYDQFGTDELLMISWEGCTLDDPRLDQYKAELTKPDESGGEPVQWFRSVVTGPEAIESLTADPLELSKEEALARMQGWLIGPDQSKTCSIAIVSPAGEENRAAAIEYAYSRAEKVEGLSRDEMIIAGPTSDGVAIDIASKESLDLLNLGSFAVCITIMYLGFRSMRATMIVFLIAIFCEQLSMSIMYFSGQAIDSVLTLVANLTYVLSISSGVHLVNYYRESLTDRSPKESVAWALKAALVPCLLSAGTTAVGMLSLTVSQIRPVTNFGLYAAASISAASVVLLLLAPAALYKFPVDPKGWHDPNHGPRWLHVVWDRLSHGIYAMRWGIFLGSLALIGVCLMGVSRITTSAQLHDLFWPEARIIQDYDWLEENVGPLVPIEVVLQMPSASETNEEGLKLDEQFYILDKAQKALGAVDGVGASMSAATFAPEFPDPKRGGIFAITRRTTFRKIVTSRLDQYVDMHYLSQEGDENLWRITARVPAQDRLHYGDLMTRVRESVGSALADHPEITPIYSGSVPLVFKAQTEMLNDLIKSFALAFVMIAAIMIVLLRNVFTGFFSMVPNILPTLIAFGTMGWLGMPVEVGTLLTASAALGIAVDDSLHFISWFNKGIAAGVSRREATRLAYEHCGAAMTQTSLICSFGLLVFAISPFTPISRFAWMMFSLLLIALLCDLFILPAILLCFSKEKKPTDSETIVIPAHEDVSAT</sequence>
<keyword evidence="5 6" id="KW-0472">Membrane</keyword>
<dbReference type="Proteomes" id="UP000237819">
    <property type="component" value="Unassembled WGS sequence"/>
</dbReference>
<feature type="transmembrane region" description="Helical" evidence="6">
    <location>
        <begin position="687"/>
        <end position="710"/>
    </location>
</feature>
<organism evidence="8 9">
    <name type="scientific">Blastopirellula marina</name>
    <dbReference type="NCBI Taxonomy" id="124"/>
    <lineage>
        <taxon>Bacteria</taxon>
        <taxon>Pseudomonadati</taxon>
        <taxon>Planctomycetota</taxon>
        <taxon>Planctomycetia</taxon>
        <taxon>Pirellulales</taxon>
        <taxon>Pirellulaceae</taxon>
        <taxon>Blastopirellula</taxon>
    </lineage>
</organism>
<feature type="transmembrane region" description="Helical" evidence="6">
    <location>
        <begin position="615"/>
        <end position="636"/>
    </location>
</feature>
<evidence type="ECO:0000256" key="3">
    <source>
        <dbReference type="ARBA" id="ARBA00022692"/>
    </source>
</evidence>
<evidence type="ECO:0000256" key="1">
    <source>
        <dbReference type="ARBA" id="ARBA00004651"/>
    </source>
</evidence>